<dbReference type="AlphaFoldDB" id="A0A319DL24"/>
<dbReference type="VEuPathDB" id="FungiDB:BO71DRAFT_395531"/>
<dbReference type="Proteomes" id="UP000247810">
    <property type="component" value="Unassembled WGS sequence"/>
</dbReference>
<gene>
    <name evidence="1" type="ORF">BO71DRAFT_395531</name>
</gene>
<sequence length="88" mass="9318">MGIGLLVADAGILVGAGAGAGLLGGHVYITCRSYVSIYGGAAGWYGLYGWRMTAGAGRARWMLELMGLSRGDRRFGLGWCFCWIARVV</sequence>
<keyword evidence="2" id="KW-1185">Reference proteome</keyword>
<name>A0A319DL24_9EURO</name>
<protein>
    <submittedName>
        <fullName evidence="1">Uncharacterized protein</fullName>
    </submittedName>
</protein>
<reference evidence="1 2" key="1">
    <citation type="submission" date="2018-02" db="EMBL/GenBank/DDBJ databases">
        <title>The genomes of Aspergillus section Nigri reveals drivers in fungal speciation.</title>
        <authorList>
            <consortium name="DOE Joint Genome Institute"/>
            <person name="Vesth T.C."/>
            <person name="Nybo J."/>
            <person name="Theobald S."/>
            <person name="Brandl J."/>
            <person name="Frisvad J.C."/>
            <person name="Nielsen K.F."/>
            <person name="Lyhne E.K."/>
            <person name="Kogle M.E."/>
            <person name="Kuo A."/>
            <person name="Riley R."/>
            <person name="Clum A."/>
            <person name="Nolan M."/>
            <person name="Lipzen A."/>
            <person name="Salamov A."/>
            <person name="Henrissat B."/>
            <person name="Wiebenga A."/>
            <person name="De vries R.P."/>
            <person name="Grigoriev I.V."/>
            <person name="Mortensen U.H."/>
            <person name="Andersen M.R."/>
            <person name="Baker S.E."/>
        </authorList>
    </citation>
    <scope>NUCLEOTIDE SEQUENCE [LARGE SCALE GENOMIC DNA]</scope>
    <source>
        <strain evidence="1 2">CBS 707.79</strain>
    </source>
</reference>
<dbReference type="EMBL" id="KZ825814">
    <property type="protein sequence ID" value="PYH98245.1"/>
    <property type="molecule type" value="Genomic_DNA"/>
</dbReference>
<proteinExistence type="predicted"/>
<evidence type="ECO:0000313" key="1">
    <source>
        <dbReference type="EMBL" id="PYH98245.1"/>
    </source>
</evidence>
<organism evidence="1 2">
    <name type="scientific">Aspergillus ellipticus CBS 707.79</name>
    <dbReference type="NCBI Taxonomy" id="1448320"/>
    <lineage>
        <taxon>Eukaryota</taxon>
        <taxon>Fungi</taxon>
        <taxon>Dikarya</taxon>
        <taxon>Ascomycota</taxon>
        <taxon>Pezizomycotina</taxon>
        <taxon>Eurotiomycetes</taxon>
        <taxon>Eurotiomycetidae</taxon>
        <taxon>Eurotiales</taxon>
        <taxon>Aspergillaceae</taxon>
        <taxon>Aspergillus</taxon>
        <taxon>Aspergillus subgen. Circumdati</taxon>
    </lineage>
</organism>
<evidence type="ECO:0000313" key="2">
    <source>
        <dbReference type="Proteomes" id="UP000247810"/>
    </source>
</evidence>
<accession>A0A319DL24</accession>